<evidence type="ECO:0000313" key="4">
    <source>
        <dbReference type="Proteomes" id="UP001589838"/>
    </source>
</evidence>
<dbReference type="PANTHER" id="PTHR31793">
    <property type="entry name" value="4-HYDROXYBENZOYL-COA THIOESTERASE FAMILY MEMBER"/>
    <property type="match status" value="1"/>
</dbReference>
<comment type="caution">
    <text evidence="3">The sequence shown here is derived from an EMBL/GenBank/DDBJ whole genome shotgun (WGS) entry which is preliminary data.</text>
</comment>
<dbReference type="InterPro" id="IPR050563">
    <property type="entry name" value="4-hydroxybenzoyl-CoA_TE"/>
</dbReference>
<dbReference type="InterPro" id="IPR029069">
    <property type="entry name" value="HotDog_dom_sf"/>
</dbReference>
<reference evidence="3 4" key="1">
    <citation type="submission" date="2024-09" db="EMBL/GenBank/DDBJ databases">
        <authorList>
            <person name="Sun Q."/>
            <person name="Mori K."/>
        </authorList>
    </citation>
    <scope>NUCLEOTIDE SEQUENCE [LARGE SCALE GENOMIC DNA]</scope>
    <source>
        <strain evidence="3 4">NCAIM B.02610</strain>
    </source>
</reference>
<dbReference type="PANTHER" id="PTHR31793:SF24">
    <property type="entry name" value="LONG-CHAIN ACYL-COA THIOESTERASE FADM"/>
    <property type="match status" value="1"/>
</dbReference>
<dbReference type="RefSeq" id="WP_335959343.1">
    <property type="nucleotide sequence ID" value="NZ_JAXBLX010000005.1"/>
</dbReference>
<gene>
    <name evidence="3" type="ORF">ACFFHM_02665</name>
</gene>
<dbReference type="InterPro" id="IPR006684">
    <property type="entry name" value="YbgC/YbaW"/>
</dbReference>
<comment type="similarity">
    <text evidence="1">Belongs to the 4-hydroxybenzoyl-CoA thioesterase family.</text>
</comment>
<dbReference type="Pfam" id="PF13279">
    <property type="entry name" value="4HBT_2"/>
    <property type="match status" value="1"/>
</dbReference>
<dbReference type="PIRSF" id="PIRSF003230">
    <property type="entry name" value="YbgC"/>
    <property type="match status" value="1"/>
</dbReference>
<dbReference type="Proteomes" id="UP001589838">
    <property type="component" value="Unassembled WGS sequence"/>
</dbReference>
<dbReference type="SUPFAM" id="SSF54637">
    <property type="entry name" value="Thioesterase/thiol ester dehydrase-isomerase"/>
    <property type="match status" value="1"/>
</dbReference>
<dbReference type="NCBIfam" id="TIGR00051">
    <property type="entry name" value="YbgC/FadM family acyl-CoA thioesterase"/>
    <property type="match status" value="1"/>
</dbReference>
<dbReference type="Gene3D" id="3.10.129.10">
    <property type="entry name" value="Hotdog Thioesterase"/>
    <property type="match status" value="1"/>
</dbReference>
<evidence type="ECO:0000313" key="3">
    <source>
        <dbReference type="EMBL" id="MFC0469469.1"/>
    </source>
</evidence>
<accession>A0ABV6K885</accession>
<name>A0ABV6K885_9BACI</name>
<evidence type="ECO:0000256" key="2">
    <source>
        <dbReference type="ARBA" id="ARBA00022801"/>
    </source>
</evidence>
<evidence type="ECO:0000256" key="1">
    <source>
        <dbReference type="ARBA" id="ARBA00005953"/>
    </source>
</evidence>
<dbReference type="CDD" id="cd00586">
    <property type="entry name" value="4HBT"/>
    <property type="match status" value="1"/>
</dbReference>
<organism evidence="3 4">
    <name type="scientific">Halalkalibacter kiskunsagensis</name>
    <dbReference type="NCBI Taxonomy" id="1548599"/>
    <lineage>
        <taxon>Bacteria</taxon>
        <taxon>Bacillati</taxon>
        <taxon>Bacillota</taxon>
        <taxon>Bacilli</taxon>
        <taxon>Bacillales</taxon>
        <taxon>Bacillaceae</taxon>
        <taxon>Halalkalibacter</taxon>
    </lineage>
</organism>
<sequence length="151" mass="17774">MKIPSYIENINEWKEKFIFSIPVKVRFSETDAFGHVNNTSAFVYFEEARMEFFKHLGFMQKWASVRYETMIVVADLQCDYIKQMTFDQKLSVSIHINHISRSSLDLHYMVVNENAEFCLTGRGTVVQISKNTGRSIPWDDEMKMVLEKELE</sequence>
<keyword evidence="4" id="KW-1185">Reference proteome</keyword>
<dbReference type="EMBL" id="JBHLUX010000005">
    <property type="protein sequence ID" value="MFC0469469.1"/>
    <property type="molecule type" value="Genomic_DNA"/>
</dbReference>
<proteinExistence type="inferred from homology"/>
<keyword evidence="2" id="KW-0378">Hydrolase</keyword>
<protein>
    <submittedName>
        <fullName evidence="3">Thioesterase family protein</fullName>
    </submittedName>
</protein>